<dbReference type="OrthoDB" id="27109at2759"/>
<feature type="domain" description="Bifunctional inhibitor/plant lipid transfer protein/seed storage helical" evidence="2">
    <location>
        <begin position="33"/>
        <end position="102"/>
    </location>
</feature>
<dbReference type="Pfam" id="PF15277">
    <property type="entry name" value="Sec3-PIP2_bind"/>
    <property type="match status" value="1"/>
</dbReference>
<reference evidence="4" key="1">
    <citation type="journal article" date="2011" name="Plant Physiol.">
        <title>Comprehensive sequence analysis of 24,783 barley full-length cDNAs derived from 12 clone libraries.</title>
        <authorList>
            <person name="Matsumoto T."/>
            <person name="Tanaka T."/>
            <person name="Sakai H."/>
            <person name="Amano N."/>
            <person name="Kanamori H."/>
            <person name="Kurita K."/>
            <person name="Kikuta A."/>
            <person name="Kamiya K."/>
            <person name="Yamamoto M."/>
            <person name="Ikawa H."/>
            <person name="Fujii N."/>
            <person name="Hori K."/>
            <person name="Itoh T."/>
            <person name="Sato K."/>
        </authorList>
    </citation>
    <scope>NUCLEOTIDE SEQUENCE</scope>
    <source>
        <tissue evidence="4">Leaf</tissue>
    </source>
</reference>
<dbReference type="KEGG" id="hvg:123439924"/>
<dbReference type="Pfam" id="PF14368">
    <property type="entry name" value="LTP_2"/>
    <property type="match status" value="1"/>
</dbReference>
<accession>F2D737</accession>
<dbReference type="InterPro" id="IPR016140">
    <property type="entry name" value="Bifunc_inhib/LTP/seed_store"/>
</dbReference>
<organism evidence="4">
    <name type="scientific">Hordeum vulgare subsp. vulgare</name>
    <name type="common">Domesticated barley</name>
    <dbReference type="NCBI Taxonomy" id="112509"/>
    <lineage>
        <taxon>Eukaryota</taxon>
        <taxon>Viridiplantae</taxon>
        <taxon>Streptophyta</taxon>
        <taxon>Embryophyta</taxon>
        <taxon>Tracheophyta</taxon>
        <taxon>Spermatophyta</taxon>
        <taxon>Magnoliopsida</taxon>
        <taxon>Liliopsida</taxon>
        <taxon>Poales</taxon>
        <taxon>Poaceae</taxon>
        <taxon>BOP clade</taxon>
        <taxon>Pooideae</taxon>
        <taxon>Triticodae</taxon>
        <taxon>Triticeae</taxon>
        <taxon>Hordeinae</taxon>
        <taxon>Hordeum</taxon>
    </lineage>
</organism>
<proteinExistence type="evidence at transcript level"/>
<feature type="signal peptide" evidence="1">
    <location>
        <begin position="1"/>
        <end position="23"/>
    </location>
</feature>
<evidence type="ECO:0000313" key="4">
    <source>
        <dbReference type="EMBL" id="BAJ90908.1"/>
    </source>
</evidence>
<evidence type="ECO:0000259" key="3">
    <source>
        <dbReference type="Pfam" id="PF15277"/>
    </source>
</evidence>
<dbReference type="EMBL" id="AK359699">
    <property type="protein sequence ID" value="BAJ90908.1"/>
    <property type="molecule type" value="mRNA"/>
</dbReference>
<evidence type="ECO:0000259" key="2">
    <source>
        <dbReference type="Pfam" id="PF14368"/>
    </source>
</evidence>
<dbReference type="AlphaFoldDB" id="F2D737"/>
<feature type="chain" id="PRO_5003280644" evidence="1">
    <location>
        <begin position="24"/>
        <end position="330"/>
    </location>
</feature>
<dbReference type="PANTHER" id="PTHR16092">
    <property type="entry name" value="SEC3/SYNTAXIN-RELATED"/>
    <property type="match status" value="1"/>
</dbReference>
<dbReference type="InterPro" id="IPR028258">
    <property type="entry name" value="Sec3-PIP2_bind"/>
</dbReference>
<protein>
    <submittedName>
        <fullName evidence="4">Predicted protein</fullName>
    </submittedName>
</protein>
<name>F2D737_HORVV</name>
<feature type="domain" description="Exocyst complex component Sec3 PIP2-binding N-terminal" evidence="3">
    <location>
        <begin position="114"/>
        <end position="174"/>
    </location>
</feature>
<sequence length="330" mass="36169">MFRSYPLLLVVGLLIALFPAAAATFGPQPGAPCDPTLLATQAALFCAPDMPTTQCCEPVIAAVDLGGGVPCLCRVAAEPHLVMDGLNASHLLKFYTSCGGLQDGARLAAACEAKLYKLKHLTKVEVILSDPSGCTFVLGFHNLRNQAVAPPQWTMRNIDDRNRLLFCILKICKEILSYLPKVVGIDIVEVALWAKENTVTLDNQENNKEGKETSVATQTERKVTAKVTVENDLVSQAKDEEEDMETLLDTYVMGIGEADAFSERLKLELVALEVANVYQLVESEPLIEEEKASYFTNAEKLKVGYTSRTWIRRATSGEGVRSRWNSTIID</sequence>
<dbReference type="RefSeq" id="XP_044972473.1">
    <property type="nucleotide sequence ID" value="XM_045116538.1"/>
</dbReference>
<dbReference type="PANTHER" id="PTHR16092:SF14">
    <property type="entry name" value="EXOCYST COMPLEX COMPONENT 1 ISOFORM X1"/>
    <property type="match status" value="1"/>
</dbReference>
<keyword evidence="1" id="KW-0732">Signal</keyword>
<dbReference type="GeneID" id="123439924"/>
<evidence type="ECO:0000256" key="1">
    <source>
        <dbReference type="SAM" id="SignalP"/>
    </source>
</evidence>